<dbReference type="EMBL" id="LBNQ01000013">
    <property type="protein sequence ID" value="KKW68788.1"/>
    <property type="molecule type" value="Genomic_DNA"/>
</dbReference>
<dbReference type="SUPFAM" id="SSF46785">
    <property type="entry name" value="Winged helix' DNA-binding domain"/>
    <property type="match status" value="1"/>
</dbReference>
<feature type="domain" description="HTH lysR-type" evidence="5">
    <location>
        <begin position="1"/>
        <end position="58"/>
    </location>
</feature>
<evidence type="ECO:0000256" key="3">
    <source>
        <dbReference type="ARBA" id="ARBA00023125"/>
    </source>
</evidence>
<dbReference type="Gene3D" id="3.40.190.290">
    <property type="match status" value="1"/>
</dbReference>
<dbReference type="OrthoDB" id="110033at2"/>
<dbReference type="Gene3D" id="1.10.10.10">
    <property type="entry name" value="Winged helix-like DNA-binding domain superfamily/Winged helix DNA-binding domain"/>
    <property type="match status" value="1"/>
</dbReference>
<dbReference type="AlphaFoldDB" id="A0A0U1Q203"/>
<dbReference type="Pfam" id="PF00126">
    <property type="entry name" value="HTH_1"/>
    <property type="match status" value="1"/>
</dbReference>
<dbReference type="STRING" id="1610491.AAV94_03295"/>
<dbReference type="Proteomes" id="UP000050580">
    <property type="component" value="Unassembled WGS sequence"/>
</dbReference>
<accession>A0A0U1Q203</accession>
<dbReference type="SUPFAM" id="SSF53850">
    <property type="entry name" value="Periplasmic binding protein-like II"/>
    <property type="match status" value="1"/>
</dbReference>
<dbReference type="GO" id="GO:0003700">
    <property type="term" value="F:DNA-binding transcription factor activity"/>
    <property type="evidence" value="ECO:0007669"/>
    <property type="project" value="InterPro"/>
</dbReference>
<evidence type="ECO:0000256" key="1">
    <source>
        <dbReference type="ARBA" id="ARBA00009437"/>
    </source>
</evidence>
<dbReference type="Pfam" id="PF03466">
    <property type="entry name" value="LysR_substrate"/>
    <property type="match status" value="1"/>
</dbReference>
<keyword evidence="3" id="KW-0238">DNA-binding</keyword>
<reference evidence="6 7" key="1">
    <citation type="submission" date="2015-05" db="EMBL/GenBank/DDBJ databases">
        <title>Draft genome sequence of Lampropedia sp. CT6, isolated from the microbial mat of a hot water spring, located at Manikaran, India.</title>
        <authorList>
            <person name="Tripathi C."/>
            <person name="Rani P."/>
            <person name="Mahato N.K."/>
            <person name="Lal R."/>
        </authorList>
    </citation>
    <scope>NUCLEOTIDE SEQUENCE [LARGE SCALE GENOMIC DNA]</scope>
    <source>
        <strain evidence="6 7">CT6</strain>
    </source>
</reference>
<dbReference type="RefSeq" id="WP_046740907.1">
    <property type="nucleotide sequence ID" value="NZ_LBNQ01000013.1"/>
</dbReference>
<dbReference type="PANTHER" id="PTHR30427:SF1">
    <property type="entry name" value="TRANSCRIPTIONAL ACTIVATOR PROTEIN LYSR"/>
    <property type="match status" value="1"/>
</dbReference>
<evidence type="ECO:0000256" key="4">
    <source>
        <dbReference type="ARBA" id="ARBA00023163"/>
    </source>
</evidence>
<sequence>MKLRHLEVFWAVMSTGSVSDAARLLHVSVPAVSRVLGHLEVQLGFPLFDRIKGRLYPTEESKRLFKSVDDVYGRIRDIDRLAQDLLQRRKGLLSIAASNSIGHELVPIALAKLRLRFPDLHVRFVLLGHEALRDFILEGHADLGISTLPMEHPQLTTRLIARSELMCICPWNHPLAQADAVSAQELAQHLNIGYVPKTPMAQRLASFFGPHASALQTTIEVGTPHSACALVQAGAGVALVEQFSLQSWPRAAFRVVPLEGATPILADLIYLRGAPLSRPADVFVEYLTEVLDMRALIPNAPKLSMRMTLD</sequence>
<dbReference type="InterPro" id="IPR036390">
    <property type="entry name" value="WH_DNA-bd_sf"/>
</dbReference>
<dbReference type="InterPro" id="IPR000847">
    <property type="entry name" value="LysR_HTH_N"/>
</dbReference>
<evidence type="ECO:0000313" key="7">
    <source>
        <dbReference type="Proteomes" id="UP000050580"/>
    </source>
</evidence>
<proteinExistence type="inferred from homology"/>
<comment type="caution">
    <text evidence="6">The sequence shown here is derived from an EMBL/GenBank/DDBJ whole genome shotgun (WGS) entry which is preliminary data.</text>
</comment>
<protein>
    <recommendedName>
        <fullName evidence="5">HTH lysR-type domain-containing protein</fullName>
    </recommendedName>
</protein>
<dbReference type="GO" id="GO:0010628">
    <property type="term" value="P:positive regulation of gene expression"/>
    <property type="evidence" value="ECO:0007669"/>
    <property type="project" value="TreeGrafter"/>
</dbReference>
<keyword evidence="2" id="KW-0805">Transcription regulation</keyword>
<keyword evidence="7" id="KW-1185">Reference proteome</keyword>
<evidence type="ECO:0000313" key="6">
    <source>
        <dbReference type="EMBL" id="KKW68788.1"/>
    </source>
</evidence>
<name>A0A0U1Q203_9BURK</name>
<organism evidence="6 7">
    <name type="scientific">Lampropedia cohaerens</name>
    <dbReference type="NCBI Taxonomy" id="1610491"/>
    <lineage>
        <taxon>Bacteria</taxon>
        <taxon>Pseudomonadati</taxon>
        <taxon>Pseudomonadota</taxon>
        <taxon>Betaproteobacteria</taxon>
        <taxon>Burkholderiales</taxon>
        <taxon>Comamonadaceae</taxon>
        <taxon>Lampropedia</taxon>
    </lineage>
</organism>
<dbReference type="InterPro" id="IPR036388">
    <property type="entry name" value="WH-like_DNA-bd_sf"/>
</dbReference>
<gene>
    <name evidence="6" type="ORF">AAV94_03295</name>
</gene>
<dbReference type="InterPro" id="IPR005119">
    <property type="entry name" value="LysR_subst-bd"/>
</dbReference>
<dbReference type="GO" id="GO:0043565">
    <property type="term" value="F:sequence-specific DNA binding"/>
    <property type="evidence" value="ECO:0007669"/>
    <property type="project" value="TreeGrafter"/>
</dbReference>
<comment type="similarity">
    <text evidence="1">Belongs to the LysR transcriptional regulatory family.</text>
</comment>
<keyword evidence="4" id="KW-0804">Transcription</keyword>
<evidence type="ECO:0000259" key="5">
    <source>
        <dbReference type="PROSITE" id="PS50931"/>
    </source>
</evidence>
<evidence type="ECO:0000256" key="2">
    <source>
        <dbReference type="ARBA" id="ARBA00023015"/>
    </source>
</evidence>
<dbReference type="PROSITE" id="PS50931">
    <property type="entry name" value="HTH_LYSR"/>
    <property type="match status" value="1"/>
</dbReference>
<dbReference type="PANTHER" id="PTHR30427">
    <property type="entry name" value="TRANSCRIPTIONAL ACTIVATOR PROTEIN LYSR"/>
    <property type="match status" value="1"/>
</dbReference>